<keyword evidence="2" id="KW-1185">Reference proteome</keyword>
<dbReference type="EMBL" id="LDEV01002515">
    <property type="protein sequence ID" value="KLJ08792.1"/>
    <property type="molecule type" value="Genomic_DNA"/>
</dbReference>
<dbReference type="OrthoDB" id="5381833at2759"/>
<evidence type="ECO:0000313" key="1">
    <source>
        <dbReference type="EMBL" id="KLJ08792.1"/>
    </source>
</evidence>
<protein>
    <submittedName>
        <fullName evidence="1">Uncharacterized protein</fullName>
    </submittedName>
</protein>
<accession>A0A0H1BCS3</accession>
<proteinExistence type="predicted"/>
<sequence length="261" mass="29508">MSLFFPRSCSSLRPAIRTPVLIFNSSSGIQGRRTCCSRASGHDVSLLSPALSLFLWSPRTRTFNRQIIARSYSSIPVKKPPAATRNVNRHGETILVDGKLPGGYVFVSPANKFMLRQCRRLMRTSNDRRTIFVQQTPPQPQRKHPNPAQPGIYVPHEIFSQATQDLANLTAALDSMIWKKWAHEYPRMPAADRTQLQRLVSEKNAEAIANSSRHVAQSTLWGYVSRTYTSDEHLVLSAARDPEAVLRMRERIDGVLESWRG</sequence>
<comment type="caution">
    <text evidence="1">The sequence shown here is derived from an EMBL/GenBank/DDBJ whole genome shotgun (WGS) entry which is preliminary data.</text>
</comment>
<reference evidence="2" key="1">
    <citation type="journal article" date="2015" name="PLoS Genet.">
        <title>The dynamic genome and transcriptome of the human fungal pathogen Blastomyces and close relative Emmonsia.</title>
        <authorList>
            <person name="Munoz J.F."/>
            <person name="Gauthier G.M."/>
            <person name="Desjardins C.A."/>
            <person name="Gallo J.E."/>
            <person name="Holder J."/>
            <person name="Sullivan T.D."/>
            <person name="Marty A.J."/>
            <person name="Carmen J.C."/>
            <person name="Chen Z."/>
            <person name="Ding L."/>
            <person name="Gujja S."/>
            <person name="Magrini V."/>
            <person name="Misas E."/>
            <person name="Mitreva M."/>
            <person name="Priest M."/>
            <person name="Saif S."/>
            <person name="Whiston E.A."/>
            <person name="Young S."/>
            <person name="Zeng Q."/>
            <person name="Goldman W.E."/>
            <person name="Mardis E.R."/>
            <person name="Taylor J.W."/>
            <person name="McEwen J.G."/>
            <person name="Clay O.K."/>
            <person name="Klein B.S."/>
            <person name="Cuomo C.A."/>
        </authorList>
    </citation>
    <scope>NUCLEOTIDE SEQUENCE [LARGE SCALE GENOMIC DNA]</scope>
    <source>
        <strain evidence="2">UAMH 139</strain>
    </source>
</reference>
<name>A0A0H1BCS3_9EURO</name>
<organism evidence="1 2">
    <name type="scientific">Blastomyces silverae</name>
    <dbReference type="NCBI Taxonomy" id="2060906"/>
    <lineage>
        <taxon>Eukaryota</taxon>
        <taxon>Fungi</taxon>
        <taxon>Dikarya</taxon>
        <taxon>Ascomycota</taxon>
        <taxon>Pezizomycotina</taxon>
        <taxon>Eurotiomycetes</taxon>
        <taxon>Eurotiomycetidae</taxon>
        <taxon>Onygenales</taxon>
        <taxon>Ajellomycetaceae</taxon>
        <taxon>Blastomyces</taxon>
    </lineage>
</organism>
<dbReference type="AlphaFoldDB" id="A0A0H1BCS3"/>
<gene>
    <name evidence="1" type="ORF">EMPG_15760</name>
</gene>
<evidence type="ECO:0000313" key="2">
    <source>
        <dbReference type="Proteomes" id="UP000053573"/>
    </source>
</evidence>
<dbReference type="Proteomes" id="UP000053573">
    <property type="component" value="Unassembled WGS sequence"/>
</dbReference>